<evidence type="ECO:0000313" key="2">
    <source>
        <dbReference type="Proteomes" id="UP001611075"/>
    </source>
</evidence>
<name>A0ABW7SWI7_9ACTN</name>
<evidence type="ECO:0000313" key="1">
    <source>
        <dbReference type="EMBL" id="MFI0797067.1"/>
    </source>
</evidence>
<keyword evidence="2" id="KW-1185">Reference proteome</keyword>
<proteinExistence type="predicted"/>
<organism evidence="1 2">
    <name type="scientific">Micromonospora rubida</name>
    <dbReference type="NCBI Taxonomy" id="2697657"/>
    <lineage>
        <taxon>Bacteria</taxon>
        <taxon>Bacillati</taxon>
        <taxon>Actinomycetota</taxon>
        <taxon>Actinomycetes</taxon>
        <taxon>Micromonosporales</taxon>
        <taxon>Micromonosporaceae</taxon>
        <taxon>Micromonospora</taxon>
    </lineage>
</organism>
<protein>
    <submittedName>
        <fullName evidence="1">Uncharacterized protein</fullName>
    </submittedName>
</protein>
<comment type="caution">
    <text evidence="1">The sequence shown here is derived from an EMBL/GenBank/DDBJ whole genome shotgun (WGS) entry which is preliminary data.</text>
</comment>
<gene>
    <name evidence="1" type="ORF">ACH4OY_30950</name>
</gene>
<dbReference type="EMBL" id="JBIRPU010000044">
    <property type="protein sequence ID" value="MFI0797067.1"/>
    <property type="molecule type" value="Genomic_DNA"/>
</dbReference>
<dbReference type="RefSeq" id="WP_396685749.1">
    <property type="nucleotide sequence ID" value="NZ_JBIRPU010000044.1"/>
</dbReference>
<dbReference type="Proteomes" id="UP001611075">
    <property type="component" value="Unassembled WGS sequence"/>
</dbReference>
<accession>A0ABW7SWI7</accession>
<sequence>MNDRTRELLDAAVGEQLDTHGRVPPPWRAYPEIERYSIGWRMGNGEWHLMVWWHWWEHTRMDEAERIAYFRADEPPYEWLDWAAHQIWPDVDFGEAGVRRLAEQGIGAAR</sequence>
<reference evidence="1 2" key="1">
    <citation type="submission" date="2024-10" db="EMBL/GenBank/DDBJ databases">
        <title>The Natural Products Discovery Center: Release of the First 8490 Sequenced Strains for Exploring Actinobacteria Biosynthetic Diversity.</title>
        <authorList>
            <person name="Kalkreuter E."/>
            <person name="Kautsar S.A."/>
            <person name="Yang D."/>
            <person name="Bader C.D."/>
            <person name="Teijaro C.N."/>
            <person name="Fluegel L."/>
            <person name="Davis C.M."/>
            <person name="Simpson J.R."/>
            <person name="Lauterbach L."/>
            <person name="Steele A.D."/>
            <person name="Gui C."/>
            <person name="Meng S."/>
            <person name="Li G."/>
            <person name="Viehrig K."/>
            <person name="Ye F."/>
            <person name="Su P."/>
            <person name="Kiefer A.F."/>
            <person name="Nichols A."/>
            <person name="Cepeda A.J."/>
            <person name="Yan W."/>
            <person name="Fan B."/>
            <person name="Jiang Y."/>
            <person name="Adhikari A."/>
            <person name="Zheng C.-J."/>
            <person name="Schuster L."/>
            <person name="Cowan T.M."/>
            <person name="Smanski M.J."/>
            <person name="Chevrette M.G."/>
            <person name="De Carvalho L.P.S."/>
            <person name="Shen B."/>
        </authorList>
    </citation>
    <scope>NUCLEOTIDE SEQUENCE [LARGE SCALE GENOMIC DNA]</scope>
    <source>
        <strain evidence="1 2">NPDC021253</strain>
    </source>
</reference>